<keyword evidence="7" id="KW-1185">Reference proteome</keyword>
<keyword evidence="2" id="KW-0805">Transcription regulation</keyword>
<name>M2SUR4_COCSN</name>
<dbReference type="EMBL" id="KB445641">
    <property type="protein sequence ID" value="EMD66030.1"/>
    <property type="molecule type" value="Genomic_DNA"/>
</dbReference>
<dbReference type="eggNOG" id="ENOG502SY81">
    <property type="taxonomic scope" value="Eukaryota"/>
</dbReference>
<keyword evidence="5" id="KW-0539">Nucleus</keyword>
<dbReference type="STRING" id="665912.M2SUR4"/>
<sequence length="625" mass="70272">MRRSRRHLKEKNNQSLDKHVLTAAQPYVMSGSTMPNSSTPDHSSGVAVIGQNAEGLANLLNTPFSEECFSQLVSDSAHSYLDFDFSGETTPGTNQIQIIEPGQQTSSLQNQRPYHTPRTGTPMPDWFRLSHEQNLYEHSAAQFCDFPEIEQDDNAIECTLALFSGRIIADKAEPKPFSTYKTYRITALFQNAYGESRRQQAVLDKVKVLLSLEHQTFLTSLLSKIDSGREHQSLDLNGLPVRKLIQRAFREPGGLSLFIKEQEVTRIQERFFDPVNLPIEISDMSLLIASLAWGALLDPEVSSVSKAALLDAVLEISTLLLRQNGSIRQFLALVAVLCLAEKIGLENLPALIIGSVSIAASLSLHLDPVIRKLCDSDEQAIRTKRAMWLLYCIDKSHALRWQTFSLVSDDSLPTTNPPDDVLENDSATTPSLEWLWIRSQYSKICSNILQLTVSAEEKPSEDRSNRAVTLSTALSEWYRSTRISQMMLSLDHSNAMRAKLQTSYYYYEARFQLLSISLPNPQSSSLAEFQECRGLLKRSIREIIALSHTIPSEYLVQDYTYLFMNKLALCLLALDILLDLEQDCGKESRALLSMIGGFFARVDMILPQSTIFKGVSDLIEILTYR</sequence>
<dbReference type="GO" id="GO:0005634">
    <property type="term" value="C:nucleus"/>
    <property type="evidence" value="ECO:0007669"/>
    <property type="project" value="UniProtKB-SubCell"/>
</dbReference>
<evidence type="ECO:0000256" key="1">
    <source>
        <dbReference type="ARBA" id="ARBA00004123"/>
    </source>
</evidence>
<dbReference type="PANTHER" id="PTHR46910:SF37">
    <property type="entry name" value="ZN(II)2CYS6 TRANSCRIPTION FACTOR (EUROFUNG)"/>
    <property type="match status" value="1"/>
</dbReference>
<protein>
    <recommendedName>
        <fullName evidence="8">Transcription factor domain-containing protein</fullName>
    </recommendedName>
</protein>
<dbReference type="HOGENOM" id="CLU_425112_0_0_1"/>
<dbReference type="AlphaFoldDB" id="M2SUR4"/>
<comment type="subcellular location">
    <subcellularLocation>
        <location evidence="1">Nucleus</location>
    </subcellularLocation>
</comment>
<dbReference type="KEGG" id="bsc:COCSADRAFT_170432"/>
<evidence type="ECO:0000256" key="4">
    <source>
        <dbReference type="ARBA" id="ARBA00023163"/>
    </source>
</evidence>
<dbReference type="InterPro" id="IPR050987">
    <property type="entry name" value="AtrR-like"/>
</dbReference>
<dbReference type="Proteomes" id="UP000016934">
    <property type="component" value="Unassembled WGS sequence"/>
</dbReference>
<accession>M2SUR4</accession>
<evidence type="ECO:0008006" key="8">
    <source>
        <dbReference type="Google" id="ProtNLM"/>
    </source>
</evidence>
<dbReference type="OrthoDB" id="3693136at2759"/>
<dbReference type="OMA" id="EWYRSTR"/>
<keyword evidence="4" id="KW-0804">Transcription</keyword>
<reference evidence="7" key="2">
    <citation type="journal article" date="2013" name="PLoS Genet.">
        <title>Comparative genome structure, secondary metabolite, and effector coding capacity across Cochliobolus pathogens.</title>
        <authorList>
            <person name="Condon B.J."/>
            <person name="Leng Y."/>
            <person name="Wu D."/>
            <person name="Bushley K.E."/>
            <person name="Ohm R.A."/>
            <person name="Otillar R."/>
            <person name="Martin J."/>
            <person name="Schackwitz W."/>
            <person name="Grimwood J."/>
            <person name="MohdZainudin N."/>
            <person name="Xue C."/>
            <person name="Wang R."/>
            <person name="Manning V.A."/>
            <person name="Dhillon B."/>
            <person name="Tu Z.J."/>
            <person name="Steffenson B.J."/>
            <person name="Salamov A."/>
            <person name="Sun H."/>
            <person name="Lowry S."/>
            <person name="LaButti K."/>
            <person name="Han J."/>
            <person name="Copeland A."/>
            <person name="Lindquist E."/>
            <person name="Barry K."/>
            <person name="Schmutz J."/>
            <person name="Baker S.E."/>
            <person name="Ciuffetti L.M."/>
            <person name="Grigoriev I.V."/>
            <person name="Zhong S."/>
            <person name="Turgeon B.G."/>
        </authorList>
    </citation>
    <scope>NUCLEOTIDE SEQUENCE [LARGE SCALE GENOMIC DNA]</scope>
    <source>
        <strain evidence="7">ND90Pr / ATCC 201652</strain>
    </source>
</reference>
<gene>
    <name evidence="6" type="ORF">COCSADRAFT_170432</name>
</gene>
<evidence type="ECO:0000256" key="3">
    <source>
        <dbReference type="ARBA" id="ARBA00023125"/>
    </source>
</evidence>
<dbReference type="GO" id="GO:0003700">
    <property type="term" value="F:DNA-binding transcription factor activity"/>
    <property type="evidence" value="ECO:0007669"/>
    <property type="project" value="InterPro"/>
</dbReference>
<dbReference type="PANTHER" id="PTHR46910">
    <property type="entry name" value="TRANSCRIPTION FACTOR PDR1"/>
    <property type="match status" value="1"/>
</dbReference>
<dbReference type="GO" id="GO:0003677">
    <property type="term" value="F:DNA binding"/>
    <property type="evidence" value="ECO:0007669"/>
    <property type="project" value="UniProtKB-KW"/>
</dbReference>
<dbReference type="RefSeq" id="XP_007699021.1">
    <property type="nucleotide sequence ID" value="XM_007700831.1"/>
</dbReference>
<evidence type="ECO:0000313" key="7">
    <source>
        <dbReference type="Proteomes" id="UP000016934"/>
    </source>
</evidence>
<keyword evidence="3" id="KW-0238">DNA-binding</keyword>
<proteinExistence type="predicted"/>
<dbReference type="GeneID" id="19132695"/>
<evidence type="ECO:0000256" key="5">
    <source>
        <dbReference type="ARBA" id="ARBA00023242"/>
    </source>
</evidence>
<dbReference type="CDD" id="cd12148">
    <property type="entry name" value="fungal_TF_MHR"/>
    <property type="match status" value="1"/>
</dbReference>
<evidence type="ECO:0000256" key="2">
    <source>
        <dbReference type="ARBA" id="ARBA00023015"/>
    </source>
</evidence>
<organism evidence="6 7">
    <name type="scientific">Cochliobolus sativus (strain ND90Pr / ATCC 201652)</name>
    <name type="common">Common root rot and spot blotch fungus</name>
    <name type="synonym">Bipolaris sorokiniana</name>
    <dbReference type="NCBI Taxonomy" id="665912"/>
    <lineage>
        <taxon>Eukaryota</taxon>
        <taxon>Fungi</taxon>
        <taxon>Dikarya</taxon>
        <taxon>Ascomycota</taxon>
        <taxon>Pezizomycotina</taxon>
        <taxon>Dothideomycetes</taxon>
        <taxon>Pleosporomycetidae</taxon>
        <taxon>Pleosporales</taxon>
        <taxon>Pleosporineae</taxon>
        <taxon>Pleosporaceae</taxon>
        <taxon>Bipolaris</taxon>
    </lineage>
</organism>
<evidence type="ECO:0000313" key="6">
    <source>
        <dbReference type="EMBL" id="EMD66030.1"/>
    </source>
</evidence>
<reference evidence="6 7" key="1">
    <citation type="journal article" date="2012" name="PLoS Pathog.">
        <title>Diverse lifestyles and strategies of plant pathogenesis encoded in the genomes of eighteen Dothideomycetes fungi.</title>
        <authorList>
            <person name="Ohm R.A."/>
            <person name="Feau N."/>
            <person name="Henrissat B."/>
            <person name="Schoch C.L."/>
            <person name="Horwitz B.A."/>
            <person name="Barry K.W."/>
            <person name="Condon B.J."/>
            <person name="Copeland A.C."/>
            <person name="Dhillon B."/>
            <person name="Glaser F."/>
            <person name="Hesse C.N."/>
            <person name="Kosti I."/>
            <person name="LaButti K."/>
            <person name="Lindquist E.A."/>
            <person name="Lucas S."/>
            <person name="Salamov A.A."/>
            <person name="Bradshaw R.E."/>
            <person name="Ciuffetti L."/>
            <person name="Hamelin R.C."/>
            <person name="Kema G.H.J."/>
            <person name="Lawrence C."/>
            <person name="Scott J.A."/>
            <person name="Spatafora J.W."/>
            <person name="Turgeon B.G."/>
            <person name="de Wit P.J.G.M."/>
            <person name="Zhong S."/>
            <person name="Goodwin S.B."/>
            <person name="Grigoriev I.V."/>
        </authorList>
    </citation>
    <scope>NUCLEOTIDE SEQUENCE [LARGE SCALE GENOMIC DNA]</scope>
    <source>
        <strain evidence="7">ND90Pr / ATCC 201652</strain>
    </source>
</reference>